<dbReference type="GO" id="GO:0004788">
    <property type="term" value="F:thiamine diphosphokinase activity"/>
    <property type="evidence" value="ECO:0007669"/>
    <property type="project" value="InterPro"/>
</dbReference>
<keyword evidence="3" id="KW-0418">Kinase</keyword>
<organism evidence="7 8">
    <name type="scientific">Nocardioides guangzhouensis</name>
    <dbReference type="NCBI Taxonomy" id="2497878"/>
    <lineage>
        <taxon>Bacteria</taxon>
        <taxon>Bacillati</taxon>
        <taxon>Actinomycetota</taxon>
        <taxon>Actinomycetes</taxon>
        <taxon>Propionibacteriales</taxon>
        <taxon>Nocardioidaceae</taxon>
        <taxon>Nocardioides</taxon>
    </lineage>
</organism>
<accession>A0A4Q4ZFG4</accession>
<feature type="domain" description="SteA-like C-terminal" evidence="6">
    <location>
        <begin position="337"/>
        <end position="377"/>
    </location>
</feature>
<dbReference type="NCBIfam" id="NF040608">
    <property type="entry name" value="division_SteA"/>
    <property type="match status" value="1"/>
</dbReference>
<dbReference type="SUPFAM" id="SSF63999">
    <property type="entry name" value="Thiamin pyrophosphokinase, catalytic domain"/>
    <property type="match status" value="1"/>
</dbReference>
<dbReference type="GO" id="GO:0009229">
    <property type="term" value="P:thiamine diphosphate biosynthetic process"/>
    <property type="evidence" value="ECO:0007669"/>
    <property type="project" value="InterPro"/>
</dbReference>
<proteinExistence type="predicted"/>
<keyword evidence="5" id="KW-0472">Membrane</keyword>
<dbReference type="EMBL" id="SDKM01000013">
    <property type="protein sequence ID" value="RYP86014.1"/>
    <property type="molecule type" value="Genomic_DNA"/>
</dbReference>
<dbReference type="Proteomes" id="UP000295198">
    <property type="component" value="Unassembled WGS sequence"/>
</dbReference>
<dbReference type="RefSeq" id="WP_134716893.1">
    <property type="nucleotide sequence ID" value="NZ_SDKM01000013.1"/>
</dbReference>
<dbReference type="AlphaFoldDB" id="A0A4Q4ZFG4"/>
<keyword evidence="8" id="KW-1185">Reference proteome</keyword>
<keyword evidence="5" id="KW-1133">Transmembrane helix</keyword>
<dbReference type="InterPro" id="IPR047795">
    <property type="entry name" value="Put_SteA-like"/>
</dbReference>
<dbReference type="InterPro" id="IPR036759">
    <property type="entry name" value="TPK_catalytic_sf"/>
</dbReference>
<keyword evidence="1" id="KW-0808">Transferase</keyword>
<evidence type="ECO:0000256" key="2">
    <source>
        <dbReference type="ARBA" id="ARBA00022741"/>
    </source>
</evidence>
<feature type="transmembrane region" description="Helical" evidence="5">
    <location>
        <begin position="352"/>
        <end position="372"/>
    </location>
</feature>
<evidence type="ECO:0000256" key="1">
    <source>
        <dbReference type="ARBA" id="ARBA00022679"/>
    </source>
</evidence>
<evidence type="ECO:0000256" key="5">
    <source>
        <dbReference type="SAM" id="Phobius"/>
    </source>
</evidence>
<dbReference type="GO" id="GO:0005524">
    <property type="term" value="F:ATP binding"/>
    <property type="evidence" value="ECO:0007669"/>
    <property type="project" value="UniProtKB-KW"/>
</dbReference>
<comment type="caution">
    <text evidence="7">The sequence shown here is derived from an EMBL/GenBank/DDBJ whole genome shotgun (WGS) entry which is preliminary data.</text>
</comment>
<evidence type="ECO:0000313" key="7">
    <source>
        <dbReference type="EMBL" id="RYP86014.1"/>
    </source>
</evidence>
<sequence length="396" mass="42937">MKLARRSPDGTLPGLTGTARVDRRTRSLVSRLDRGDIAVIDHLDLDRATAQKLVDAEVAAVVNRSRFVSGRYPNLGPSVLAEAGVLLVDEVDPEEWSRIRDGQLIRIDDGVVYAGEEQLASGRVLDADALDEQLDSARSGMAVQLETFTHNSTEFLRREADLLLHGTGAPRLNTRVERRPVVVVVPGPDLAAELRGIRTYLREQRPVLVAVDAAADILLEAGRQPDVIVLSSPHHAEDRVSAKALRNATDVVVVVDRGEGSTPMDAMERLGVRPLRFETGATPEDAALMLAWLAGASLVIGAGVHASLDDFLDRQRAGLASTYLTRLRVGPQLVDARAVPSLYSGRVRARHVWLTLLLGLLAVGVAIAATPVGQEWWADLQPHLSDLIDQIRGLFP</sequence>
<dbReference type="GO" id="GO:0016301">
    <property type="term" value="F:kinase activity"/>
    <property type="evidence" value="ECO:0007669"/>
    <property type="project" value="UniProtKB-KW"/>
</dbReference>
<dbReference type="OrthoDB" id="5169996at2"/>
<keyword evidence="4" id="KW-0067">ATP-binding</keyword>
<gene>
    <name evidence="7" type="ORF">EKO23_10310</name>
</gene>
<reference evidence="7 8" key="1">
    <citation type="submission" date="2019-01" db="EMBL/GenBank/DDBJ databases">
        <title>Nocardioides guangzhouensis sp. nov., an actinobacterium isolated from soil.</title>
        <authorList>
            <person name="Fu Y."/>
            <person name="Cai Y."/>
            <person name="Lin Z."/>
            <person name="Chen P."/>
        </authorList>
    </citation>
    <scope>NUCLEOTIDE SEQUENCE [LARGE SCALE GENOMIC DNA]</scope>
    <source>
        <strain evidence="7 8">130</strain>
    </source>
</reference>
<name>A0A4Q4ZFG4_9ACTN</name>
<keyword evidence="5" id="KW-0812">Transmembrane</keyword>
<protein>
    <recommendedName>
        <fullName evidence="6">SteA-like C-terminal domain-containing protein</fullName>
    </recommendedName>
</protein>
<feature type="transmembrane region" description="Helical" evidence="5">
    <location>
        <begin position="286"/>
        <end position="308"/>
    </location>
</feature>
<dbReference type="InterPro" id="IPR022215">
    <property type="entry name" value="SteA-like_C"/>
</dbReference>
<dbReference type="Pfam" id="PF12555">
    <property type="entry name" value="SteA-like_C"/>
    <property type="match status" value="1"/>
</dbReference>
<evidence type="ECO:0000259" key="6">
    <source>
        <dbReference type="Pfam" id="PF12555"/>
    </source>
</evidence>
<evidence type="ECO:0000256" key="3">
    <source>
        <dbReference type="ARBA" id="ARBA00022777"/>
    </source>
</evidence>
<evidence type="ECO:0000256" key="4">
    <source>
        <dbReference type="ARBA" id="ARBA00022840"/>
    </source>
</evidence>
<keyword evidence="2" id="KW-0547">Nucleotide-binding</keyword>
<evidence type="ECO:0000313" key="8">
    <source>
        <dbReference type="Proteomes" id="UP000295198"/>
    </source>
</evidence>